<feature type="transmembrane region" description="Helical" evidence="1">
    <location>
        <begin position="317"/>
        <end position="343"/>
    </location>
</feature>
<dbReference type="CDD" id="cd00063">
    <property type="entry name" value="FN3"/>
    <property type="match status" value="3"/>
</dbReference>
<sequence>MQIGCPNGRLLAHSSRTEDNDGLVYAPSAVRNLTVNQTVPGEVVYSWQRPDVPNGPLDGYIVTTGNLETKKVLITEVPGNATELVQKTIEQYTEYKVDVQAYNIMNPYGLKQAGPAASVQFQSLGKGPIPPIPELGDTFEHEVLVNWTEPTDLRYNVTNYVLRLEKTAVNITVKKTSIWLESLETWHSYTASVSSCTASNTCGPPKKLYFQTDVGAPDIPRNLTNTSVTRFGIGLAWNSPEQVRGPLDGYKVTFTNSSKAFGVITKDTKLTVGNLSADCIYNIYVSAFNHGAHQTKEGPAAVIQVKTLYGPKPSPPWFSVTTITLMVVVPVVCFVLLSVYVVYKQLLKKR</sequence>
<organism evidence="3 4">
    <name type="scientific">Rhipicephalus sanguineus</name>
    <name type="common">Brown dog tick</name>
    <name type="synonym">Ixodes sanguineus</name>
    <dbReference type="NCBI Taxonomy" id="34632"/>
    <lineage>
        <taxon>Eukaryota</taxon>
        <taxon>Metazoa</taxon>
        <taxon>Ecdysozoa</taxon>
        <taxon>Arthropoda</taxon>
        <taxon>Chelicerata</taxon>
        <taxon>Arachnida</taxon>
        <taxon>Acari</taxon>
        <taxon>Parasitiformes</taxon>
        <taxon>Ixodida</taxon>
        <taxon>Ixodoidea</taxon>
        <taxon>Ixodidae</taxon>
        <taxon>Rhipicephalinae</taxon>
        <taxon>Rhipicephalus</taxon>
        <taxon>Rhipicephalus</taxon>
    </lineage>
</organism>
<comment type="caution">
    <text evidence="3">The sequence shown here is derived from an EMBL/GenBank/DDBJ whole genome shotgun (WGS) entry which is preliminary data.</text>
</comment>
<dbReference type="GO" id="GO:0016020">
    <property type="term" value="C:membrane"/>
    <property type="evidence" value="ECO:0007669"/>
    <property type="project" value="UniProtKB-SubCell"/>
</dbReference>
<reference evidence="3" key="2">
    <citation type="submission" date="2021-09" db="EMBL/GenBank/DDBJ databases">
        <authorList>
            <person name="Jia N."/>
            <person name="Wang J."/>
            <person name="Shi W."/>
            <person name="Du L."/>
            <person name="Sun Y."/>
            <person name="Zhan W."/>
            <person name="Jiang J."/>
            <person name="Wang Q."/>
            <person name="Zhang B."/>
            <person name="Ji P."/>
            <person name="Sakyi L.B."/>
            <person name="Cui X."/>
            <person name="Yuan T."/>
            <person name="Jiang B."/>
            <person name="Yang W."/>
            <person name="Lam T.T.-Y."/>
            <person name="Chang Q."/>
            <person name="Ding S."/>
            <person name="Wang X."/>
            <person name="Zhu J."/>
            <person name="Ruan X."/>
            <person name="Zhao L."/>
            <person name="Wei J."/>
            <person name="Que T."/>
            <person name="Du C."/>
            <person name="Cheng J."/>
            <person name="Dai P."/>
            <person name="Han X."/>
            <person name="Huang E."/>
            <person name="Gao Y."/>
            <person name="Liu J."/>
            <person name="Shao H."/>
            <person name="Ye R."/>
            <person name="Li L."/>
            <person name="Wei W."/>
            <person name="Wang X."/>
            <person name="Wang C."/>
            <person name="Huo Q."/>
            <person name="Li W."/>
            <person name="Guo W."/>
            <person name="Chen H."/>
            <person name="Chen S."/>
            <person name="Zhou L."/>
            <person name="Zhou L."/>
            <person name="Ni X."/>
            <person name="Tian J."/>
            <person name="Zhou Y."/>
            <person name="Sheng Y."/>
            <person name="Liu T."/>
            <person name="Pan Y."/>
            <person name="Xia L."/>
            <person name="Li J."/>
            <person name="Zhao F."/>
            <person name="Cao W."/>
        </authorList>
    </citation>
    <scope>NUCLEOTIDE SEQUENCE</scope>
    <source>
        <strain evidence="3">Rsan-2018</strain>
        <tissue evidence="3">Larvae</tissue>
    </source>
</reference>
<dbReference type="Pfam" id="PF00041">
    <property type="entry name" value="fn3"/>
    <property type="match status" value="2"/>
</dbReference>
<evidence type="ECO:0000313" key="3">
    <source>
        <dbReference type="EMBL" id="KAH7940083.1"/>
    </source>
</evidence>
<evidence type="ECO:0000313" key="4">
    <source>
        <dbReference type="Proteomes" id="UP000821837"/>
    </source>
</evidence>
<reference evidence="3" key="1">
    <citation type="journal article" date="2020" name="Cell">
        <title>Large-Scale Comparative Analyses of Tick Genomes Elucidate Their Genetic Diversity and Vector Capacities.</title>
        <authorList>
            <consortium name="Tick Genome and Microbiome Consortium (TIGMIC)"/>
            <person name="Jia N."/>
            <person name="Wang J."/>
            <person name="Shi W."/>
            <person name="Du L."/>
            <person name="Sun Y."/>
            <person name="Zhan W."/>
            <person name="Jiang J.F."/>
            <person name="Wang Q."/>
            <person name="Zhang B."/>
            <person name="Ji P."/>
            <person name="Bell-Sakyi L."/>
            <person name="Cui X.M."/>
            <person name="Yuan T.T."/>
            <person name="Jiang B.G."/>
            <person name="Yang W.F."/>
            <person name="Lam T.T."/>
            <person name="Chang Q.C."/>
            <person name="Ding S.J."/>
            <person name="Wang X.J."/>
            <person name="Zhu J.G."/>
            <person name="Ruan X.D."/>
            <person name="Zhao L."/>
            <person name="Wei J.T."/>
            <person name="Ye R.Z."/>
            <person name="Que T.C."/>
            <person name="Du C.H."/>
            <person name="Zhou Y.H."/>
            <person name="Cheng J.X."/>
            <person name="Dai P.F."/>
            <person name="Guo W.B."/>
            <person name="Han X.H."/>
            <person name="Huang E.J."/>
            <person name="Li L.F."/>
            <person name="Wei W."/>
            <person name="Gao Y.C."/>
            <person name="Liu J.Z."/>
            <person name="Shao H.Z."/>
            <person name="Wang X."/>
            <person name="Wang C.C."/>
            <person name="Yang T.C."/>
            <person name="Huo Q.B."/>
            <person name="Li W."/>
            <person name="Chen H.Y."/>
            <person name="Chen S.E."/>
            <person name="Zhou L.G."/>
            <person name="Ni X.B."/>
            <person name="Tian J.H."/>
            <person name="Sheng Y."/>
            <person name="Liu T."/>
            <person name="Pan Y.S."/>
            <person name="Xia L.Y."/>
            <person name="Li J."/>
            <person name="Zhao F."/>
            <person name="Cao W.C."/>
        </authorList>
    </citation>
    <scope>NUCLEOTIDE SEQUENCE</scope>
    <source>
        <strain evidence="3">Rsan-2018</strain>
    </source>
</reference>
<dbReference type="VEuPathDB" id="VectorBase:RSAN_029447"/>
<gene>
    <name evidence="3" type="ORF">HPB52_021063</name>
</gene>
<accession>A0A9D4PGN4</accession>
<dbReference type="InterPro" id="IPR050713">
    <property type="entry name" value="RTP_Phos/Ushers"/>
</dbReference>
<feature type="domain" description="Fibronectin type-III" evidence="2">
    <location>
        <begin position="29"/>
        <end position="126"/>
    </location>
</feature>
<keyword evidence="1" id="KW-0812">Transmembrane</keyword>
<evidence type="ECO:0000259" key="2">
    <source>
        <dbReference type="PROSITE" id="PS50853"/>
    </source>
</evidence>
<dbReference type="EMBL" id="JABSTV010001254">
    <property type="protein sequence ID" value="KAH7940083.1"/>
    <property type="molecule type" value="Genomic_DNA"/>
</dbReference>
<dbReference type="SUPFAM" id="SSF49265">
    <property type="entry name" value="Fibronectin type III"/>
    <property type="match status" value="2"/>
</dbReference>
<dbReference type="PANTHER" id="PTHR46957">
    <property type="entry name" value="CYTOKINE RECEPTOR"/>
    <property type="match status" value="1"/>
</dbReference>
<keyword evidence="1" id="KW-0472">Membrane</keyword>
<dbReference type="InterPro" id="IPR036116">
    <property type="entry name" value="FN3_sf"/>
</dbReference>
<dbReference type="PANTHER" id="PTHR46957:SF3">
    <property type="entry name" value="CYTOKINE RECEPTOR"/>
    <property type="match status" value="1"/>
</dbReference>
<feature type="domain" description="Fibronectin type-III" evidence="2">
    <location>
        <begin position="129"/>
        <end position="217"/>
    </location>
</feature>
<dbReference type="AlphaFoldDB" id="A0A9D4PGN4"/>
<feature type="domain" description="Fibronectin type-III" evidence="2">
    <location>
        <begin position="219"/>
        <end position="310"/>
    </location>
</feature>
<dbReference type="Gene3D" id="2.60.40.10">
    <property type="entry name" value="Immunoglobulins"/>
    <property type="match status" value="3"/>
</dbReference>
<proteinExistence type="predicted"/>
<evidence type="ECO:0000256" key="1">
    <source>
        <dbReference type="SAM" id="Phobius"/>
    </source>
</evidence>
<dbReference type="PROSITE" id="PS50853">
    <property type="entry name" value="FN3"/>
    <property type="match status" value="3"/>
</dbReference>
<protein>
    <recommendedName>
        <fullName evidence="2">Fibronectin type-III domain-containing protein</fullName>
    </recommendedName>
</protein>
<name>A0A9D4PGN4_RHISA</name>
<keyword evidence="4" id="KW-1185">Reference proteome</keyword>
<dbReference type="Proteomes" id="UP000821837">
    <property type="component" value="Chromosome 8"/>
</dbReference>
<dbReference type="InterPro" id="IPR003961">
    <property type="entry name" value="FN3_dom"/>
</dbReference>
<keyword evidence="1" id="KW-1133">Transmembrane helix</keyword>
<dbReference type="SMART" id="SM00060">
    <property type="entry name" value="FN3"/>
    <property type="match status" value="3"/>
</dbReference>
<dbReference type="InterPro" id="IPR013783">
    <property type="entry name" value="Ig-like_fold"/>
</dbReference>